<dbReference type="InterPro" id="IPR001661">
    <property type="entry name" value="Glyco_hydro_37"/>
</dbReference>
<evidence type="ECO:0000256" key="3">
    <source>
        <dbReference type="ARBA" id="ARBA00012757"/>
    </source>
</evidence>
<dbReference type="PANTHER" id="PTHR23403:SF1">
    <property type="entry name" value="TREHALASE"/>
    <property type="match status" value="1"/>
</dbReference>
<evidence type="ECO:0000256" key="1">
    <source>
        <dbReference type="ARBA" id="ARBA00001576"/>
    </source>
</evidence>
<evidence type="ECO:0000256" key="2">
    <source>
        <dbReference type="ARBA" id="ARBA00005615"/>
    </source>
</evidence>
<keyword evidence="5" id="KW-0378">Hydrolase</keyword>
<evidence type="ECO:0000313" key="7">
    <source>
        <dbReference type="Proteomes" id="UP000826234"/>
    </source>
</evidence>
<keyword evidence="5" id="KW-0326">Glycosidase</keyword>
<dbReference type="SUPFAM" id="SSF48208">
    <property type="entry name" value="Six-hairpin glycosidases"/>
    <property type="match status" value="1"/>
</dbReference>
<dbReference type="InterPro" id="IPR012341">
    <property type="entry name" value="6hp_glycosidase-like_sf"/>
</dbReference>
<name>A0ABQ7T1C3_PHRPL</name>
<keyword evidence="7" id="KW-1185">Reference proteome</keyword>
<comment type="catalytic activity">
    <reaction evidence="1 5">
        <text>alpha,alpha-trehalose + H2O = alpha-D-glucose + beta-D-glucose</text>
        <dbReference type="Rhea" id="RHEA:32675"/>
        <dbReference type="ChEBI" id="CHEBI:15377"/>
        <dbReference type="ChEBI" id="CHEBI:15903"/>
        <dbReference type="ChEBI" id="CHEBI:16551"/>
        <dbReference type="ChEBI" id="CHEBI:17925"/>
        <dbReference type="EC" id="3.2.1.28"/>
    </reaction>
</comment>
<protein>
    <recommendedName>
        <fullName evidence="4 5">Trehalase</fullName>
        <ecNumber evidence="3 5">3.2.1.28</ecNumber>
    </recommendedName>
    <alternativeName>
        <fullName evidence="5">Alpha-trehalose glucohydrolase</fullName>
    </alternativeName>
</protein>
<dbReference type="Pfam" id="PF01204">
    <property type="entry name" value="Trehalase"/>
    <property type="match status" value="1"/>
</dbReference>
<evidence type="ECO:0000256" key="4">
    <source>
        <dbReference type="ARBA" id="ARBA00019905"/>
    </source>
</evidence>
<dbReference type="InterPro" id="IPR008928">
    <property type="entry name" value="6-hairpin_glycosidase_sf"/>
</dbReference>
<dbReference type="PRINTS" id="PR00744">
    <property type="entry name" value="GLHYDRLASE37"/>
</dbReference>
<gene>
    <name evidence="6" type="ORF">JD844_031658</name>
</gene>
<proteinExistence type="inferred from homology"/>
<dbReference type="PANTHER" id="PTHR23403">
    <property type="entry name" value="TREHALASE"/>
    <property type="match status" value="1"/>
</dbReference>
<organism evidence="6 7">
    <name type="scientific">Phrynosoma platyrhinos</name>
    <name type="common">Desert horned lizard</name>
    <dbReference type="NCBI Taxonomy" id="52577"/>
    <lineage>
        <taxon>Eukaryota</taxon>
        <taxon>Metazoa</taxon>
        <taxon>Chordata</taxon>
        <taxon>Craniata</taxon>
        <taxon>Vertebrata</taxon>
        <taxon>Euteleostomi</taxon>
        <taxon>Lepidosauria</taxon>
        <taxon>Squamata</taxon>
        <taxon>Bifurcata</taxon>
        <taxon>Unidentata</taxon>
        <taxon>Episquamata</taxon>
        <taxon>Toxicofera</taxon>
        <taxon>Iguania</taxon>
        <taxon>Phrynosomatidae</taxon>
        <taxon>Phrynosomatinae</taxon>
        <taxon>Phrynosoma</taxon>
    </lineage>
</organism>
<reference evidence="6 7" key="1">
    <citation type="journal article" date="2022" name="Gigascience">
        <title>A chromosome-level genome assembly and annotation of the desert horned lizard, Phrynosoma platyrhinos, provides insight into chromosomal rearrangements among reptiles.</title>
        <authorList>
            <person name="Koochekian N."/>
            <person name="Ascanio A."/>
            <person name="Farleigh K."/>
            <person name="Card D.C."/>
            <person name="Schield D.R."/>
            <person name="Castoe T.A."/>
            <person name="Jezkova T."/>
        </authorList>
    </citation>
    <scope>NUCLEOTIDE SEQUENCE [LARGE SCALE GENOMIC DNA]</scope>
    <source>
        <strain evidence="6">NK-2021</strain>
    </source>
</reference>
<comment type="caution">
    <text evidence="6">The sequence shown here is derived from an EMBL/GenBank/DDBJ whole genome shotgun (WGS) entry which is preliminary data.</text>
</comment>
<evidence type="ECO:0000313" key="6">
    <source>
        <dbReference type="EMBL" id="KAH0623385.1"/>
    </source>
</evidence>
<sequence>MLWSELHSGAESGWDFSSRWFLPGPPPLQATLQDTKTSAVVPVDLNAILCRVEKLLASFHQTLGLSSSHLQEGFGWTNGVALKLLDLYGDRLTSASASALSGIWLWICPCLLLALA</sequence>
<dbReference type="Gene3D" id="1.50.10.10">
    <property type="match status" value="1"/>
</dbReference>
<dbReference type="Proteomes" id="UP000826234">
    <property type="component" value="Unassembled WGS sequence"/>
</dbReference>
<evidence type="ECO:0000256" key="5">
    <source>
        <dbReference type="RuleBase" id="RU361180"/>
    </source>
</evidence>
<dbReference type="EC" id="3.2.1.28" evidence="3 5"/>
<comment type="similarity">
    <text evidence="2 5">Belongs to the glycosyl hydrolase 37 family.</text>
</comment>
<dbReference type="EMBL" id="JAIPUX010003283">
    <property type="protein sequence ID" value="KAH0623385.1"/>
    <property type="molecule type" value="Genomic_DNA"/>
</dbReference>
<accession>A0ABQ7T1C3</accession>